<dbReference type="AlphaFoldDB" id="A0A2W1LRK1"/>
<dbReference type="PROSITE" id="PS51372">
    <property type="entry name" value="PRD_2"/>
    <property type="match status" value="2"/>
</dbReference>
<dbReference type="GO" id="GO:0006355">
    <property type="term" value="P:regulation of DNA-templated transcription"/>
    <property type="evidence" value="ECO:0007669"/>
    <property type="project" value="InterPro"/>
</dbReference>
<dbReference type="SMART" id="SM01061">
    <property type="entry name" value="CAT_RBD"/>
    <property type="match status" value="1"/>
</dbReference>
<dbReference type="SUPFAM" id="SSF50151">
    <property type="entry name" value="SacY-like RNA-binding domain"/>
    <property type="match status" value="1"/>
</dbReference>
<dbReference type="NCBIfam" id="NF047357">
    <property type="entry name" value="antiterm_GlcT"/>
    <property type="match status" value="1"/>
</dbReference>
<dbReference type="PANTHER" id="PTHR30185:SF16">
    <property type="entry name" value="PROTEIN GLCT"/>
    <property type="match status" value="1"/>
</dbReference>
<evidence type="ECO:0000256" key="1">
    <source>
        <dbReference type="ARBA" id="ARBA00022737"/>
    </source>
</evidence>
<reference evidence="3 4" key="1">
    <citation type="submission" date="2018-06" db="EMBL/GenBank/DDBJ databases">
        <title>Paenibacillus imtechensis sp. nov.</title>
        <authorList>
            <person name="Pinnaka A.K."/>
            <person name="Singh H."/>
            <person name="Kaur M."/>
        </authorList>
    </citation>
    <scope>NUCLEOTIDE SEQUENCE [LARGE SCALE GENOMIC DNA]</scope>
    <source>
        <strain evidence="3 4">SMB1</strain>
    </source>
</reference>
<dbReference type="Gene3D" id="1.10.1790.10">
    <property type="entry name" value="PRD domain"/>
    <property type="match status" value="1"/>
</dbReference>
<dbReference type="InterPro" id="IPR036650">
    <property type="entry name" value="CAT_RNA-bd_dom_sf"/>
</dbReference>
<keyword evidence="1" id="KW-0677">Repeat</keyword>
<keyword evidence="4" id="KW-1185">Reference proteome</keyword>
<dbReference type="Proteomes" id="UP000249522">
    <property type="component" value="Unassembled WGS sequence"/>
</dbReference>
<dbReference type="InterPro" id="IPR004341">
    <property type="entry name" value="CAT_RNA-bd_dom"/>
</dbReference>
<dbReference type="Gene3D" id="2.30.24.10">
    <property type="entry name" value="CAT RNA-binding domain"/>
    <property type="match status" value="1"/>
</dbReference>
<dbReference type="InterPro" id="IPR011608">
    <property type="entry name" value="PRD"/>
</dbReference>
<dbReference type="EMBL" id="QKRB01000010">
    <property type="protein sequence ID" value="PZD97602.1"/>
    <property type="molecule type" value="Genomic_DNA"/>
</dbReference>
<evidence type="ECO:0000313" key="3">
    <source>
        <dbReference type="EMBL" id="PZD97602.1"/>
    </source>
</evidence>
<dbReference type="PANTHER" id="PTHR30185">
    <property type="entry name" value="CRYPTIC BETA-GLUCOSIDE BGL OPERON ANTITERMINATOR"/>
    <property type="match status" value="1"/>
</dbReference>
<dbReference type="SUPFAM" id="SSF63520">
    <property type="entry name" value="PTS-regulatory domain, PRD"/>
    <property type="match status" value="2"/>
</dbReference>
<protein>
    <submittedName>
        <fullName evidence="3">PtsGHI operon antiterminator</fullName>
    </submittedName>
</protein>
<sequence length="283" mass="32433">MESLQVLKVLNNNVVIASHGHYGEVVVIGRGVGFGKKAKDLIQADAGEKMFILRNQKEKELYKRLLEQVDEKLIGVMNDVIYYIAQHAGAPLNEHIHIALTDHIAFAVMRNRQGITVHNPFNYETREFYPREYKLAEHAVAEINSKLGIELPDDEIGFVALHIHSAIADRPIGEVRENSQLISDLVELIERSLGIKVERDSLNYSRLLRHLMIALERVRRGEQVDEPGKITELIKAEYPEMYSLAWTLIKVIQQRLHKPVYDAEAVFLTLHLQRIVQNSTDYK</sequence>
<evidence type="ECO:0000259" key="2">
    <source>
        <dbReference type="PROSITE" id="PS51372"/>
    </source>
</evidence>
<proteinExistence type="predicted"/>
<name>A0A2W1LRK1_9BACL</name>
<dbReference type="Gene3D" id="1.20.890.100">
    <property type="match status" value="1"/>
</dbReference>
<feature type="domain" description="PRD" evidence="2">
    <location>
        <begin position="68"/>
        <end position="173"/>
    </location>
</feature>
<dbReference type="GO" id="GO:0003723">
    <property type="term" value="F:RNA binding"/>
    <property type="evidence" value="ECO:0007669"/>
    <property type="project" value="InterPro"/>
</dbReference>
<organism evidence="3 4">
    <name type="scientific">Paenibacillus sambharensis</name>
    <dbReference type="NCBI Taxonomy" id="1803190"/>
    <lineage>
        <taxon>Bacteria</taxon>
        <taxon>Bacillati</taxon>
        <taxon>Bacillota</taxon>
        <taxon>Bacilli</taxon>
        <taxon>Bacillales</taxon>
        <taxon>Paenibacillaceae</taxon>
        <taxon>Paenibacillus</taxon>
    </lineage>
</organism>
<dbReference type="InterPro" id="IPR036634">
    <property type="entry name" value="PRD_sf"/>
</dbReference>
<dbReference type="Gene3D" id="1.20.58.1950">
    <property type="match status" value="1"/>
</dbReference>
<gene>
    <name evidence="3" type="ORF">DNH61_01645</name>
</gene>
<comment type="caution">
    <text evidence="3">The sequence shown here is derived from an EMBL/GenBank/DDBJ whole genome shotgun (WGS) entry which is preliminary data.</text>
</comment>
<dbReference type="Pfam" id="PF03123">
    <property type="entry name" value="CAT_RBD"/>
    <property type="match status" value="1"/>
</dbReference>
<dbReference type="Pfam" id="PF00874">
    <property type="entry name" value="PRD"/>
    <property type="match status" value="2"/>
</dbReference>
<evidence type="ECO:0000313" key="4">
    <source>
        <dbReference type="Proteomes" id="UP000249522"/>
    </source>
</evidence>
<dbReference type="InterPro" id="IPR050661">
    <property type="entry name" value="BglG_antiterminators"/>
</dbReference>
<accession>A0A2W1LRK1</accession>
<dbReference type="RefSeq" id="WP_111144963.1">
    <property type="nucleotide sequence ID" value="NZ_QKRB01000010.1"/>
</dbReference>
<dbReference type="OrthoDB" id="9813552at2"/>
<feature type="domain" description="PRD" evidence="2">
    <location>
        <begin position="174"/>
        <end position="282"/>
    </location>
</feature>